<sequence length="307" mass="32060">MSPEPAVLEWVAAIEELSAGWPDLTAADWPRRRAAATGLADALATRFTLPGPAGCEVTEHRVPTRGGEIAVRRYHSPGAGRAAYLWLHGGGFVLGGIHEVVEDRLLRRRAADSGVDVFAAGYRLAPEHPFPAALDDCLDALAWLRASAADFGVDRVGAGGSSAGGNLAALVAVHCGPALDHLVLEVPAVTLDVERDASNLGYGELTGTAELPLLRAAYLGDEPAGWTEPAGVPDLTGLPATLVITAECDALRDSGQRFAARLAEAGVAVESWCAPGQAHGSGALTRTSATAREWQDRVSAFLRTRIP</sequence>
<reference evidence="3" key="1">
    <citation type="submission" date="2022-06" db="EMBL/GenBank/DDBJ databases">
        <title>Amycolatopsis iheyaensis sp. nov., a new species of the genus Amycolatopsis isolated from soil in Iheya island, Japan.</title>
        <authorList>
            <person name="Ngamcharungchit C."/>
            <person name="Kanto H."/>
            <person name="Take A."/>
            <person name="Intra B."/>
            <person name="Matsumoto A."/>
            <person name="Panbangred W."/>
            <person name="Inahashi Y."/>
        </authorList>
    </citation>
    <scope>NUCLEOTIDE SEQUENCE</scope>
    <source>
        <strain evidence="3">OK19-0408</strain>
    </source>
</reference>
<dbReference type="EMBL" id="JAMXQV010000021">
    <property type="protein sequence ID" value="MCR6487741.1"/>
    <property type="molecule type" value="Genomic_DNA"/>
</dbReference>
<name>A0A9X2NFA4_9PSEU</name>
<dbReference type="Pfam" id="PF07859">
    <property type="entry name" value="Abhydrolase_3"/>
    <property type="match status" value="1"/>
</dbReference>
<proteinExistence type="predicted"/>
<dbReference type="AlphaFoldDB" id="A0A9X2NFA4"/>
<dbReference type="InterPro" id="IPR013094">
    <property type="entry name" value="AB_hydrolase_3"/>
</dbReference>
<protein>
    <submittedName>
        <fullName evidence="3">Alpha/beta hydrolase</fullName>
    </submittedName>
</protein>
<gene>
    <name evidence="3" type="ORF">M8542_33445</name>
</gene>
<dbReference type="SUPFAM" id="SSF53474">
    <property type="entry name" value="alpha/beta-Hydrolases"/>
    <property type="match status" value="1"/>
</dbReference>
<dbReference type="PANTHER" id="PTHR48081">
    <property type="entry name" value="AB HYDROLASE SUPERFAMILY PROTEIN C4A8.06C"/>
    <property type="match status" value="1"/>
</dbReference>
<dbReference type="RefSeq" id="WP_257924309.1">
    <property type="nucleotide sequence ID" value="NZ_JAMXQV010000021.1"/>
</dbReference>
<evidence type="ECO:0000259" key="2">
    <source>
        <dbReference type="Pfam" id="PF07859"/>
    </source>
</evidence>
<evidence type="ECO:0000256" key="1">
    <source>
        <dbReference type="ARBA" id="ARBA00022801"/>
    </source>
</evidence>
<keyword evidence="1 3" id="KW-0378">Hydrolase</keyword>
<keyword evidence="4" id="KW-1185">Reference proteome</keyword>
<accession>A0A9X2NFA4</accession>
<feature type="domain" description="Alpha/beta hydrolase fold-3" evidence="2">
    <location>
        <begin position="85"/>
        <end position="280"/>
    </location>
</feature>
<dbReference type="GO" id="GO:0016787">
    <property type="term" value="F:hydrolase activity"/>
    <property type="evidence" value="ECO:0007669"/>
    <property type="project" value="UniProtKB-KW"/>
</dbReference>
<dbReference type="InterPro" id="IPR029058">
    <property type="entry name" value="AB_hydrolase_fold"/>
</dbReference>
<dbReference type="PANTHER" id="PTHR48081:SF8">
    <property type="entry name" value="ALPHA_BETA HYDROLASE FOLD-3 DOMAIN-CONTAINING PROTEIN-RELATED"/>
    <property type="match status" value="1"/>
</dbReference>
<organism evidence="3 4">
    <name type="scientific">Amycolatopsis iheyensis</name>
    <dbReference type="NCBI Taxonomy" id="2945988"/>
    <lineage>
        <taxon>Bacteria</taxon>
        <taxon>Bacillati</taxon>
        <taxon>Actinomycetota</taxon>
        <taxon>Actinomycetes</taxon>
        <taxon>Pseudonocardiales</taxon>
        <taxon>Pseudonocardiaceae</taxon>
        <taxon>Amycolatopsis</taxon>
    </lineage>
</organism>
<evidence type="ECO:0000313" key="4">
    <source>
        <dbReference type="Proteomes" id="UP001144096"/>
    </source>
</evidence>
<dbReference type="InterPro" id="IPR050300">
    <property type="entry name" value="GDXG_lipolytic_enzyme"/>
</dbReference>
<comment type="caution">
    <text evidence="3">The sequence shown here is derived from an EMBL/GenBank/DDBJ whole genome shotgun (WGS) entry which is preliminary data.</text>
</comment>
<dbReference type="Proteomes" id="UP001144096">
    <property type="component" value="Unassembled WGS sequence"/>
</dbReference>
<evidence type="ECO:0000313" key="3">
    <source>
        <dbReference type="EMBL" id="MCR6487741.1"/>
    </source>
</evidence>
<dbReference type="Gene3D" id="3.40.50.1820">
    <property type="entry name" value="alpha/beta hydrolase"/>
    <property type="match status" value="1"/>
</dbReference>